<protein>
    <submittedName>
        <fullName evidence="1">Protein TraE</fullName>
    </submittedName>
</protein>
<accession>A0ABU0VU70</accession>
<keyword evidence="2" id="KW-1185">Reference proteome</keyword>
<organism evidence="1 2">
    <name type="scientific">Serratia ureilytica</name>
    <dbReference type="NCBI Taxonomy" id="300181"/>
    <lineage>
        <taxon>Bacteria</taxon>
        <taxon>Pseudomonadati</taxon>
        <taxon>Pseudomonadota</taxon>
        <taxon>Gammaproteobacteria</taxon>
        <taxon>Enterobacterales</taxon>
        <taxon>Yersiniaceae</taxon>
        <taxon>Serratia</taxon>
    </lineage>
</organism>
<dbReference type="EMBL" id="JAVCZN010000018">
    <property type="protein sequence ID" value="MDQ1864250.1"/>
    <property type="molecule type" value="Genomic_DNA"/>
</dbReference>
<proteinExistence type="predicted"/>
<evidence type="ECO:0000313" key="1">
    <source>
        <dbReference type="EMBL" id="MDQ1864250.1"/>
    </source>
</evidence>
<evidence type="ECO:0000313" key="2">
    <source>
        <dbReference type="Proteomes" id="UP001177872"/>
    </source>
</evidence>
<sequence length="138" mass="15612">MNTQNVNTAALESSERCDLNDFETCRLGQFAVRFFAPSSDGAMHGNCTYMCFASSEWDAAFRFGQHCKNVHYDIYSVTETEPVQDVALSTNNYRFVPLNSKCWRCLDTGFVVIVTADGGIYDEIMQPLKRYGMLSPIF</sequence>
<dbReference type="RefSeq" id="WP_262942961.1">
    <property type="nucleotide sequence ID" value="NZ_JAIQCT010000021.1"/>
</dbReference>
<name>A0ABU0VU70_9GAMM</name>
<dbReference type="Proteomes" id="UP001177872">
    <property type="component" value="Unassembled WGS sequence"/>
</dbReference>
<gene>
    <name evidence="1" type="ORF">Q6237_25040</name>
</gene>
<reference evidence="1" key="1">
    <citation type="submission" date="2023-07" db="EMBL/GenBank/DDBJ databases">
        <title>In vitro acaricidal activity of Serratia ureilytica strains isolated from Mimosa pudica nodules againts the dust mite Tyrophagus putrescentiae.</title>
        <authorList>
            <person name="Wong-Villareal A."/>
            <person name="Cerqueda-Garcia D."/>
        </authorList>
    </citation>
    <scope>NUCLEOTIDE SEQUENCE</scope>
    <source>
        <strain evidence="1">UTS2</strain>
    </source>
</reference>
<comment type="caution">
    <text evidence="1">The sequence shown here is derived from an EMBL/GenBank/DDBJ whole genome shotgun (WGS) entry which is preliminary data.</text>
</comment>